<sequence length="102" mass="12000">MSRDYRRLASSRPDFDTISYKFWCNLQVQGVRIQHWECHHWNGCDFVVDETKSILTYTNVEMSAKESRQWDNGVTRRATKAQDTHGLKMPDEKVYAGEDDIV</sequence>
<keyword evidence="2" id="KW-1185">Reference proteome</keyword>
<dbReference type="OrthoDB" id="10549271at2759"/>
<proteinExistence type="predicted"/>
<dbReference type="AlphaFoldDB" id="A0A9P9XFW4"/>
<evidence type="ECO:0000313" key="1">
    <source>
        <dbReference type="EMBL" id="KAI3552886.1"/>
    </source>
</evidence>
<dbReference type="Proteomes" id="UP001056436">
    <property type="component" value="Unassembled WGS sequence"/>
</dbReference>
<dbReference type="EMBL" id="SDAQ01000035">
    <property type="protein sequence ID" value="KAI3552886.1"/>
    <property type="molecule type" value="Genomic_DNA"/>
</dbReference>
<name>A0A9P9XFW4_9PEZI</name>
<gene>
    <name evidence="1" type="ORF">CABS02_06891</name>
</gene>
<reference evidence="1" key="1">
    <citation type="submission" date="2019-01" db="EMBL/GenBank/DDBJ databases">
        <title>Colletotrichum abscissum LGMF1257.</title>
        <authorList>
            <person name="Baroncelli R."/>
        </authorList>
    </citation>
    <scope>NUCLEOTIDE SEQUENCE</scope>
    <source>
        <strain evidence="1">Ca142</strain>
    </source>
</reference>
<evidence type="ECO:0000313" key="2">
    <source>
        <dbReference type="Proteomes" id="UP001056436"/>
    </source>
</evidence>
<organism evidence="1 2">
    <name type="scientific">Colletotrichum abscissum</name>
    <dbReference type="NCBI Taxonomy" id="1671311"/>
    <lineage>
        <taxon>Eukaryota</taxon>
        <taxon>Fungi</taxon>
        <taxon>Dikarya</taxon>
        <taxon>Ascomycota</taxon>
        <taxon>Pezizomycotina</taxon>
        <taxon>Sordariomycetes</taxon>
        <taxon>Hypocreomycetidae</taxon>
        <taxon>Glomerellales</taxon>
        <taxon>Glomerellaceae</taxon>
        <taxon>Colletotrichum</taxon>
        <taxon>Colletotrichum acutatum species complex</taxon>
    </lineage>
</organism>
<comment type="caution">
    <text evidence="1">The sequence shown here is derived from an EMBL/GenBank/DDBJ whole genome shotgun (WGS) entry which is preliminary data.</text>
</comment>
<accession>A0A9P9XFW4</accession>
<protein>
    <submittedName>
        <fullName evidence="1">Uncharacterized protein</fullName>
    </submittedName>
</protein>